<keyword evidence="2" id="KW-1185">Reference proteome</keyword>
<proteinExistence type="predicted"/>
<comment type="caution">
    <text evidence="1">The sequence shown here is derived from an EMBL/GenBank/DDBJ whole genome shotgun (WGS) entry which is preliminary data.</text>
</comment>
<accession>A0ABS9NM97</accession>
<sequence>MTFSLAATAGGGQPQPTVQGLLRTVLQECDGATDAAQLTPGCRAAIAEYKARIPAETAKIRQMDLAQIDRAQPVYCGGDPWGTSPLCRELIWRYQTLEEAEVGSLLKDKTRLRREYQACTDKILPLRAQAEAARKRYFEQGEKDADQQEWFARSDQARQIAATYPCREVKKARQHAGGSENAGSEW</sequence>
<gene>
    <name evidence="1" type="ORF">MB824_04760</name>
</gene>
<evidence type="ECO:0008006" key="3">
    <source>
        <dbReference type="Google" id="ProtNLM"/>
    </source>
</evidence>
<evidence type="ECO:0000313" key="1">
    <source>
        <dbReference type="EMBL" id="MCG6503810.1"/>
    </source>
</evidence>
<name>A0ABS9NM97_9NEIS</name>
<dbReference type="Proteomes" id="UP001298424">
    <property type="component" value="Unassembled WGS sequence"/>
</dbReference>
<dbReference type="RefSeq" id="WP_238746414.1">
    <property type="nucleotide sequence ID" value="NZ_JAKOOW010000021.1"/>
</dbReference>
<reference evidence="1 2" key="1">
    <citation type="submission" date="2022-02" db="EMBL/GenBank/DDBJ databases">
        <title>Genome sequence data of Kingella unionensis sp. nov. strain CICC 24913 (CCUG 75125).</title>
        <authorList>
            <person name="Xiao M."/>
        </authorList>
    </citation>
    <scope>NUCLEOTIDE SEQUENCE [LARGE SCALE GENOMIC DNA]</scope>
    <source>
        <strain evidence="1 2">CICC 24913</strain>
    </source>
</reference>
<organism evidence="1 2">
    <name type="scientific">Kingella pumchi</name>
    <dbReference type="NCBI Taxonomy" id="2779506"/>
    <lineage>
        <taxon>Bacteria</taxon>
        <taxon>Pseudomonadati</taxon>
        <taxon>Pseudomonadota</taxon>
        <taxon>Betaproteobacteria</taxon>
        <taxon>Neisseriales</taxon>
        <taxon>Neisseriaceae</taxon>
        <taxon>Kingella</taxon>
    </lineage>
</organism>
<protein>
    <recommendedName>
        <fullName evidence="3">Lysozyme inhibitor LprI N-terminal domain-containing protein</fullName>
    </recommendedName>
</protein>
<dbReference type="EMBL" id="JAKOOW010000021">
    <property type="protein sequence ID" value="MCG6503810.1"/>
    <property type="molecule type" value="Genomic_DNA"/>
</dbReference>
<evidence type="ECO:0000313" key="2">
    <source>
        <dbReference type="Proteomes" id="UP001298424"/>
    </source>
</evidence>